<dbReference type="InterPro" id="IPR011990">
    <property type="entry name" value="TPR-like_helical_dom_sf"/>
</dbReference>
<dbReference type="SUPFAM" id="SSF46934">
    <property type="entry name" value="UBA-like"/>
    <property type="match status" value="1"/>
</dbReference>
<feature type="compositionally biased region" description="Polar residues" evidence="2">
    <location>
        <begin position="312"/>
        <end position="322"/>
    </location>
</feature>
<reference evidence="5 6" key="1">
    <citation type="submission" date="2019-03" db="EMBL/GenBank/DDBJ databases">
        <title>Sequencing 23 genomes of Wallemia ichthyophaga.</title>
        <authorList>
            <person name="Gostincar C."/>
        </authorList>
    </citation>
    <scope>NUCLEOTIDE SEQUENCE [LARGE SCALE GENOMIC DNA]</scope>
    <source>
        <strain evidence="5 6">EXF-8621</strain>
    </source>
</reference>
<dbReference type="GO" id="GO:0072583">
    <property type="term" value="P:clathrin-dependent endocytosis"/>
    <property type="evidence" value="ECO:0007669"/>
    <property type="project" value="TreeGrafter"/>
</dbReference>
<feature type="compositionally biased region" description="Basic and acidic residues" evidence="2">
    <location>
        <begin position="277"/>
        <end position="309"/>
    </location>
</feature>
<dbReference type="SUPFAM" id="SSF46565">
    <property type="entry name" value="Chaperone J-domain"/>
    <property type="match status" value="1"/>
</dbReference>
<dbReference type="PANTHER" id="PTHR23172">
    <property type="entry name" value="AUXILIN/CYCLIN G-ASSOCIATED KINASE-RELATED"/>
    <property type="match status" value="1"/>
</dbReference>
<organism evidence="5 6">
    <name type="scientific">Wallemia ichthyophaga</name>
    <dbReference type="NCBI Taxonomy" id="245174"/>
    <lineage>
        <taxon>Eukaryota</taxon>
        <taxon>Fungi</taxon>
        <taxon>Dikarya</taxon>
        <taxon>Basidiomycota</taxon>
        <taxon>Wallemiomycotina</taxon>
        <taxon>Wallemiomycetes</taxon>
        <taxon>Wallemiales</taxon>
        <taxon>Wallemiaceae</taxon>
        <taxon>Wallemia</taxon>
    </lineage>
</organism>
<evidence type="ECO:0008006" key="7">
    <source>
        <dbReference type="Google" id="ProtNLM"/>
    </source>
</evidence>
<feature type="compositionally biased region" description="Low complexity" evidence="2">
    <location>
        <begin position="116"/>
        <end position="126"/>
    </location>
</feature>
<dbReference type="Gene3D" id="1.10.8.10">
    <property type="entry name" value="DNA helicase RuvA subunit, C-terminal domain"/>
    <property type="match status" value="1"/>
</dbReference>
<dbReference type="GO" id="GO:0072318">
    <property type="term" value="P:clathrin coat disassembly"/>
    <property type="evidence" value="ECO:0007669"/>
    <property type="project" value="TreeGrafter"/>
</dbReference>
<dbReference type="SMART" id="SM00165">
    <property type="entry name" value="UBA"/>
    <property type="match status" value="1"/>
</dbReference>
<dbReference type="InterPro" id="IPR015940">
    <property type="entry name" value="UBA"/>
</dbReference>
<dbReference type="Gene3D" id="1.10.287.110">
    <property type="entry name" value="DnaJ domain"/>
    <property type="match status" value="1"/>
</dbReference>
<dbReference type="InterPro" id="IPR001623">
    <property type="entry name" value="DnaJ_domain"/>
</dbReference>
<gene>
    <name evidence="5" type="ORF">E3P90_02967</name>
</gene>
<evidence type="ECO:0000256" key="2">
    <source>
        <dbReference type="SAM" id="MobiDB-lite"/>
    </source>
</evidence>
<protein>
    <recommendedName>
        <fullName evidence="7">UBA domain-containing protein 7</fullName>
    </recommendedName>
</protein>
<feature type="repeat" description="TPR" evidence="1">
    <location>
        <begin position="409"/>
        <end position="442"/>
    </location>
</feature>
<feature type="region of interest" description="Disordered" evidence="2">
    <location>
        <begin position="543"/>
        <end position="564"/>
    </location>
</feature>
<evidence type="ECO:0000259" key="4">
    <source>
        <dbReference type="PROSITE" id="PS50076"/>
    </source>
</evidence>
<dbReference type="Proteomes" id="UP000306954">
    <property type="component" value="Unassembled WGS sequence"/>
</dbReference>
<feature type="region of interest" description="Disordered" evidence="2">
    <location>
        <begin position="200"/>
        <end position="229"/>
    </location>
</feature>
<dbReference type="InterPro" id="IPR009060">
    <property type="entry name" value="UBA-like_sf"/>
</dbReference>
<dbReference type="AlphaFoldDB" id="A0A4T0I1L3"/>
<evidence type="ECO:0000259" key="3">
    <source>
        <dbReference type="PROSITE" id="PS50030"/>
    </source>
</evidence>
<dbReference type="InterPro" id="IPR019734">
    <property type="entry name" value="TPR_rpt"/>
</dbReference>
<feature type="region of interest" description="Disordered" evidence="2">
    <location>
        <begin position="116"/>
        <end position="161"/>
    </location>
</feature>
<feature type="domain" description="UBA" evidence="3">
    <location>
        <begin position="155"/>
        <end position="195"/>
    </location>
</feature>
<evidence type="ECO:0000256" key="1">
    <source>
        <dbReference type="PROSITE-ProRule" id="PRU00339"/>
    </source>
</evidence>
<keyword evidence="1" id="KW-0802">TPR repeat</keyword>
<dbReference type="InterPro" id="IPR036869">
    <property type="entry name" value="J_dom_sf"/>
</dbReference>
<dbReference type="SMART" id="SM00028">
    <property type="entry name" value="TPR"/>
    <property type="match status" value="3"/>
</dbReference>
<evidence type="ECO:0000313" key="5">
    <source>
        <dbReference type="EMBL" id="TIB10160.1"/>
    </source>
</evidence>
<dbReference type="EMBL" id="SPOF01000033">
    <property type="protein sequence ID" value="TIB10160.1"/>
    <property type="molecule type" value="Genomic_DNA"/>
</dbReference>
<comment type="caution">
    <text evidence="5">The sequence shown here is derived from an EMBL/GenBank/DDBJ whole genome shotgun (WGS) entry which is preliminary data.</text>
</comment>
<feature type="domain" description="J" evidence="4">
    <location>
        <begin position="625"/>
        <end position="690"/>
    </location>
</feature>
<proteinExistence type="predicted"/>
<dbReference type="GO" id="GO:0005737">
    <property type="term" value="C:cytoplasm"/>
    <property type="evidence" value="ECO:0007669"/>
    <property type="project" value="TreeGrafter"/>
</dbReference>
<feature type="region of interest" description="Disordered" evidence="2">
    <location>
        <begin position="34"/>
        <end position="95"/>
    </location>
</feature>
<accession>A0A4T0I1L3</accession>
<dbReference type="PROSITE" id="PS50030">
    <property type="entry name" value="UBA"/>
    <property type="match status" value="1"/>
</dbReference>
<dbReference type="Gene3D" id="1.25.40.10">
    <property type="entry name" value="Tetratricopeptide repeat domain"/>
    <property type="match status" value="1"/>
</dbReference>
<feature type="compositionally biased region" description="Low complexity" evidence="2">
    <location>
        <begin position="64"/>
        <end position="95"/>
    </location>
</feature>
<name>A0A4T0I1L3_WALIC</name>
<dbReference type="PROSITE" id="PS50005">
    <property type="entry name" value="TPR"/>
    <property type="match status" value="1"/>
</dbReference>
<feature type="compositionally biased region" description="Low complexity" evidence="2">
    <location>
        <begin position="323"/>
        <end position="347"/>
    </location>
</feature>
<feature type="region of interest" description="Disordered" evidence="2">
    <location>
        <begin position="267"/>
        <end position="403"/>
    </location>
</feature>
<sequence length="690" mass="75812">MNSNSNKKSDAFDGLLDFNGNSDKTLFDLDGQRRQQQQGNQLLKDQPQQQPQHNQQTHDINWNGLDFLGGTSTSTGTSSNTTTTTTTNNNLSNNLLGDDTLVDGFNDFSVLDSSKSLSINSPSNNPDDFDILGDLAKPVHNHPPETHSLPKKSSSPPPHLIGQLVEMGFSALDANHALKSANFDVSAAATILISHSNANQQIDTPQEPPDTHKPKSQPPKQTQHSPQLPQSDQLLQQASTIGNDLFSKASSYWSVGKNMAQKALEDQRLRVNQQQSDQDRLRKANEKREYEERKRRWEEGESSGFKDDDIPVQQSSFLPTKMQQSQQPEQREQSSQQPSRQSSQQSSGSLLDAFKPKSYVSPARHAVRSRTGTPVAAEPRTPTKPPITSPKPKKSRVNPPVSQAALDQSAALRIQGNEAFKLGSYAQAVELYEQAASVIPPNHIRCAVINTNLAATHVKNGDGDGGVKAASSAISIVNQDYEPSDGVNVLETVAKAYRSRASSYEMNEKHTDAQDDYEKLISISTKLASIQNQAIEGLRRVKEAQQPKKRMNTPTNTNTKNNTIKAAGEKAAKAALERSKAASLQEAAEDSERHALKDGVDAQLLQWKAGKVDNIRALLSSVDTILWPELGLKKFGMHELVSDASVKKVYMRTVSKVHPDKINTKTSSLEQRMIAQGVFATLNEAYNKHR</sequence>
<feature type="compositionally biased region" description="Low complexity" evidence="2">
    <location>
        <begin position="552"/>
        <end position="564"/>
    </location>
</feature>
<dbReference type="PANTHER" id="PTHR23172:SF19">
    <property type="entry name" value="J DOMAIN-CONTAINING PROTEIN"/>
    <property type="match status" value="1"/>
</dbReference>
<dbReference type="GO" id="GO:0031982">
    <property type="term" value="C:vesicle"/>
    <property type="evidence" value="ECO:0007669"/>
    <property type="project" value="TreeGrafter"/>
</dbReference>
<feature type="compositionally biased region" description="Low complexity" evidence="2">
    <location>
        <begin position="34"/>
        <end position="55"/>
    </location>
</feature>
<dbReference type="PROSITE" id="PS50076">
    <property type="entry name" value="DNAJ_2"/>
    <property type="match status" value="1"/>
</dbReference>
<evidence type="ECO:0000313" key="6">
    <source>
        <dbReference type="Proteomes" id="UP000306954"/>
    </source>
</evidence>
<dbReference type="SUPFAM" id="SSF48452">
    <property type="entry name" value="TPR-like"/>
    <property type="match status" value="1"/>
</dbReference>
<dbReference type="GO" id="GO:0030276">
    <property type="term" value="F:clathrin binding"/>
    <property type="evidence" value="ECO:0007669"/>
    <property type="project" value="TreeGrafter"/>
</dbReference>